<organism evidence="2 3">
    <name type="scientific">Ditylenchus destructor</name>
    <dbReference type="NCBI Taxonomy" id="166010"/>
    <lineage>
        <taxon>Eukaryota</taxon>
        <taxon>Metazoa</taxon>
        <taxon>Ecdysozoa</taxon>
        <taxon>Nematoda</taxon>
        <taxon>Chromadorea</taxon>
        <taxon>Rhabditida</taxon>
        <taxon>Tylenchina</taxon>
        <taxon>Tylenchomorpha</taxon>
        <taxon>Sphaerularioidea</taxon>
        <taxon>Anguinidae</taxon>
        <taxon>Anguininae</taxon>
        <taxon>Ditylenchus</taxon>
    </lineage>
</organism>
<name>A0AAD4R0W3_9BILA</name>
<dbReference type="EMBL" id="JAKKPZ010000013">
    <property type="protein sequence ID" value="KAI1714484.1"/>
    <property type="molecule type" value="Genomic_DNA"/>
</dbReference>
<reference evidence="2" key="1">
    <citation type="submission" date="2022-01" db="EMBL/GenBank/DDBJ databases">
        <title>Genome Sequence Resource for Two Populations of Ditylenchus destructor, the Migratory Endoparasitic Phytonematode.</title>
        <authorList>
            <person name="Zhang H."/>
            <person name="Lin R."/>
            <person name="Xie B."/>
        </authorList>
    </citation>
    <scope>NUCLEOTIDE SEQUENCE</scope>
    <source>
        <strain evidence="2">BazhouSP</strain>
    </source>
</reference>
<accession>A0AAD4R0W3</accession>
<dbReference type="AlphaFoldDB" id="A0AAD4R0W3"/>
<proteinExistence type="predicted"/>
<evidence type="ECO:0000313" key="2">
    <source>
        <dbReference type="EMBL" id="KAI1714484.1"/>
    </source>
</evidence>
<keyword evidence="3" id="KW-1185">Reference proteome</keyword>
<evidence type="ECO:0000256" key="1">
    <source>
        <dbReference type="SAM" id="MobiDB-lite"/>
    </source>
</evidence>
<sequence>MMMEQQGFWPRPANGAMIHHFHIEGNAPYRKEMGLGKPALPMLPFGCRISVRWLRNEGRTRSNRRRQGRHSLISRAGDRKGERAEQHDRTHTFVDLVCGCAPPRLLISEGVSFATLTD</sequence>
<protein>
    <submittedName>
        <fullName evidence="2">Uncharacterized protein</fullName>
    </submittedName>
</protein>
<dbReference type="Proteomes" id="UP001201812">
    <property type="component" value="Unassembled WGS sequence"/>
</dbReference>
<evidence type="ECO:0000313" key="3">
    <source>
        <dbReference type="Proteomes" id="UP001201812"/>
    </source>
</evidence>
<feature type="region of interest" description="Disordered" evidence="1">
    <location>
        <begin position="58"/>
        <end position="88"/>
    </location>
</feature>
<feature type="compositionally biased region" description="Basic and acidic residues" evidence="1">
    <location>
        <begin position="76"/>
        <end position="88"/>
    </location>
</feature>
<comment type="caution">
    <text evidence="2">The sequence shown here is derived from an EMBL/GenBank/DDBJ whole genome shotgun (WGS) entry which is preliminary data.</text>
</comment>
<gene>
    <name evidence="2" type="ORF">DdX_08579</name>
</gene>